<proteinExistence type="predicted"/>
<comment type="caution">
    <text evidence="1">The sequence shown here is derived from an EMBL/GenBank/DDBJ whole genome shotgun (WGS) entry which is preliminary data.</text>
</comment>
<evidence type="ECO:0000313" key="2">
    <source>
        <dbReference type="Proteomes" id="UP001066276"/>
    </source>
</evidence>
<sequence>MSTRPFPRDATRETAGGAEAVMRHTKAILAAIQESKMALENQIATLAGKVGLLRDDHNKLKDPVKATEDMMGEMAPQGRGISGHALLQMTILWDHQEKDGGCKHGEYKIRKWSRT</sequence>
<reference evidence="1" key="1">
    <citation type="journal article" date="2022" name="bioRxiv">
        <title>Sequencing and chromosome-scale assembly of the giantPleurodeles waltlgenome.</title>
        <authorList>
            <person name="Brown T."/>
            <person name="Elewa A."/>
            <person name="Iarovenko S."/>
            <person name="Subramanian E."/>
            <person name="Araus A.J."/>
            <person name="Petzold A."/>
            <person name="Susuki M."/>
            <person name="Suzuki K.-i.T."/>
            <person name="Hayashi T."/>
            <person name="Toyoda A."/>
            <person name="Oliveira C."/>
            <person name="Osipova E."/>
            <person name="Leigh N.D."/>
            <person name="Simon A."/>
            <person name="Yun M.H."/>
        </authorList>
    </citation>
    <scope>NUCLEOTIDE SEQUENCE</scope>
    <source>
        <strain evidence="1">20211129_DDA</strain>
        <tissue evidence="1">Liver</tissue>
    </source>
</reference>
<protein>
    <submittedName>
        <fullName evidence="1">Uncharacterized protein</fullName>
    </submittedName>
</protein>
<accession>A0AAV7NV06</accession>
<evidence type="ECO:0000313" key="1">
    <source>
        <dbReference type="EMBL" id="KAJ1118824.1"/>
    </source>
</evidence>
<organism evidence="1 2">
    <name type="scientific">Pleurodeles waltl</name>
    <name type="common">Iberian ribbed newt</name>
    <dbReference type="NCBI Taxonomy" id="8319"/>
    <lineage>
        <taxon>Eukaryota</taxon>
        <taxon>Metazoa</taxon>
        <taxon>Chordata</taxon>
        <taxon>Craniata</taxon>
        <taxon>Vertebrata</taxon>
        <taxon>Euteleostomi</taxon>
        <taxon>Amphibia</taxon>
        <taxon>Batrachia</taxon>
        <taxon>Caudata</taxon>
        <taxon>Salamandroidea</taxon>
        <taxon>Salamandridae</taxon>
        <taxon>Pleurodelinae</taxon>
        <taxon>Pleurodeles</taxon>
    </lineage>
</organism>
<keyword evidence="2" id="KW-1185">Reference proteome</keyword>
<dbReference type="Proteomes" id="UP001066276">
    <property type="component" value="Chromosome 8"/>
</dbReference>
<dbReference type="AlphaFoldDB" id="A0AAV7NV06"/>
<dbReference type="EMBL" id="JANPWB010000012">
    <property type="protein sequence ID" value="KAJ1118824.1"/>
    <property type="molecule type" value="Genomic_DNA"/>
</dbReference>
<name>A0AAV7NV06_PLEWA</name>
<gene>
    <name evidence="1" type="ORF">NDU88_007011</name>
</gene>